<dbReference type="GO" id="GO:0003677">
    <property type="term" value="F:DNA binding"/>
    <property type="evidence" value="ECO:0007669"/>
    <property type="project" value="InterPro"/>
</dbReference>
<dbReference type="CDD" id="cd00093">
    <property type="entry name" value="HTH_XRE"/>
    <property type="match status" value="1"/>
</dbReference>
<sequence length="80" mass="8557">MSGASPSPAQVRAARALLDWSQSDLAQRAQVSLSTVRDFEAGRRQPMRNNLDAMQRALEGAGVAFTNGGEPGVKMRRAEG</sequence>
<evidence type="ECO:0000313" key="2">
    <source>
        <dbReference type="EMBL" id="MCK8787998.1"/>
    </source>
</evidence>
<name>A0A9X1YD85_9PROT</name>
<dbReference type="AlphaFoldDB" id="A0A9X1YD85"/>
<evidence type="ECO:0000313" key="3">
    <source>
        <dbReference type="Proteomes" id="UP001139516"/>
    </source>
</evidence>
<organism evidence="2 3">
    <name type="scientific">Roseomonas acroporae</name>
    <dbReference type="NCBI Taxonomy" id="2937791"/>
    <lineage>
        <taxon>Bacteria</taxon>
        <taxon>Pseudomonadati</taxon>
        <taxon>Pseudomonadota</taxon>
        <taxon>Alphaproteobacteria</taxon>
        <taxon>Acetobacterales</taxon>
        <taxon>Roseomonadaceae</taxon>
        <taxon>Roseomonas</taxon>
    </lineage>
</organism>
<dbReference type="Gene3D" id="1.10.260.40">
    <property type="entry name" value="lambda repressor-like DNA-binding domains"/>
    <property type="match status" value="1"/>
</dbReference>
<proteinExistence type="predicted"/>
<dbReference type="EMBL" id="JALPRX010000162">
    <property type="protein sequence ID" value="MCK8787998.1"/>
    <property type="molecule type" value="Genomic_DNA"/>
</dbReference>
<dbReference type="PROSITE" id="PS50943">
    <property type="entry name" value="HTH_CROC1"/>
    <property type="match status" value="1"/>
</dbReference>
<dbReference type="SMART" id="SM00530">
    <property type="entry name" value="HTH_XRE"/>
    <property type="match status" value="1"/>
</dbReference>
<dbReference type="SUPFAM" id="SSF47413">
    <property type="entry name" value="lambda repressor-like DNA-binding domains"/>
    <property type="match status" value="1"/>
</dbReference>
<dbReference type="InterPro" id="IPR010982">
    <property type="entry name" value="Lambda_DNA-bd_dom_sf"/>
</dbReference>
<dbReference type="Pfam" id="PF01381">
    <property type="entry name" value="HTH_3"/>
    <property type="match status" value="1"/>
</dbReference>
<keyword evidence="3" id="KW-1185">Reference proteome</keyword>
<dbReference type="RefSeq" id="WP_248670041.1">
    <property type="nucleotide sequence ID" value="NZ_JALPRX010000162.1"/>
</dbReference>
<feature type="domain" description="HTH cro/C1-type" evidence="1">
    <location>
        <begin position="11"/>
        <end position="65"/>
    </location>
</feature>
<accession>A0A9X1YD85</accession>
<evidence type="ECO:0000259" key="1">
    <source>
        <dbReference type="PROSITE" id="PS50943"/>
    </source>
</evidence>
<dbReference type="Proteomes" id="UP001139516">
    <property type="component" value="Unassembled WGS sequence"/>
</dbReference>
<comment type="caution">
    <text evidence="2">The sequence shown here is derived from an EMBL/GenBank/DDBJ whole genome shotgun (WGS) entry which is preliminary data.</text>
</comment>
<protein>
    <submittedName>
        <fullName evidence="2">Helix-turn-helix transcriptional regulator</fullName>
    </submittedName>
</protein>
<reference evidence="2" key="1">
    <citation type="submission" date="2022-04" db="EMBL/GenBank/DDBJ databases">
        <title>Roseomonas acroporae sp. nov., isolated from coral Acropora digitifera.</title>
        <authorList>
            <person name="Sun H."/>
        </authorList>
    </citation>
    <scope>NUCLEOTIDE SEQUENCE</scope>
    <source>
        <strain evidence="2">NAR14</strain>
    </source>
</reference>
<gene>
    <name evidence="2" type="ORF">M0638_26945</name>
</gene>
<dbReference type="InterPro" id="IPR001387">
    <property type="entry name" value="Cro/C1-type_HTH"/>
</dbReference>